<dbReference type="KEGG" id="chih:GWR21_07215"/>
<sequence>MSYFTDIETAGEYTHSIKITDDDLSLLHDDIFKRFPRLSQLDIRSSKLTSLPSSVTSLQRLRYLKIANQEMDLNTELPKLRAIPGLALLAITETSTLLEADSLAALSALQSLQVPLKNIPDVADLERKLPQLQQLTLRGSAYDLATAITPALAKQLSRLERLNLQTDYRCRNVQWPNRLKDAIQAGKPVNLLLEQKYIFGRDKEISQKLSRYNIHITRDENAADVMAVLSPLAMHRSPHYIRKGIPLITVDHLHEVMLDEEQYPLRRNTDAMVNRALLRSLISRNTDDCLNALLQIEQEGANRIILSGLAAVWRSHPDRTIRKIAGELYQRFGSFDFRIWANAHNATFFDTPVYRNKFLDRMSGHPAVDKIIFMLTAVSINGYIFEKGTVLPSRHNEVRRKMPPRIYVPSLDMYYSDLEDVPEEADIFTTVERWSFDHCNVNWEKVLGRIAALPFITELHVEGVGRDYYQALQRYGGSSIELLSKGRVTVQ</sequence>
<dbReference type="InterPro" id="IPR032675">
    <property type="entry name" value="LRR_dom_sf"/>
</dbReference>
<dbReference type="SUPFAM" id="SSF52047">
    <property type="entry name" value="RNI-like"/>
    <property type="match status" value="1"/>
</dbReference>
<organism evidence="1 2">
    <name type="scientific">Chitinophaga agri</name>
    <dbReference type="NCBI Taxonomy" id="2703787"/>
    <lineage>
        <taxon>Bacteria</taxon>
        <taxon>Pseudomonadati</taxon>
        <taxon>Bacteroidota</taxon>
        <taxon>Chitinophagia</taxon>
        <taxon>Chitinophagales</taxon>
        <taxon>Chitinophagaceae</taxon>
        <taxon>Chitinophaga</taxon>
    </lineage>
</organism>
<gene>
    <name evidence="1" type="ORF">GWR21_07215</name>
</gene>
<protein>
    <recommendedName>
        <fullName evidence="3">Leucine-rich repeat domain-containing protein</fullName>
    </recommendedName>
</protein>
<accession>A0A6B9ZAJ6</accession>
<dbReference type="AlphaFoldDB" id="A0A6B9ZAJ6"/>
<name>A0A6B9ZAJ6_9BACT</name>
<keyword evidence="2" id="KW-1185">Reference proteome</keyword>
<dbReference type="RefSeq" id="WP_162331079.1">
    <property type="nucleotide sequence ID" value="NZ_CP048113.1"/>
</dbReference>
<evidence type="ECO:0008006" key="3">
    <source>
        <dbReference type="Google" id="ProtNLM"/>
    </source>
</evidence>
<evidence type="ECO:0000313" key="1">
    <source>
        <dbReference type="EMBL" id="QHS59382.1"/>
    </source>
</evidence>
<dbReference type="Gene3D" id="3.80.10.10">
    <property type="entry name" value="Ribonuclease Inhibitor"/>
    <property type="match status" value="1"/>
</dbReference>
<dbReference type="EMBL" id="CP048113">
    <property type="protein sequence ID" value="QHS59382.1"/>
    <property type="molecule type" value="Genomic_DNA"/>
</dbReference>
<evidence type="ECO:0000313" key="2">
    <source>
        <dbReference type="Proteomes" id="UP000476411"/>
    </source>
</evidence>
<dbReference type="Proteomes" id="UP000476411">
    <property type="component" value="Chromosome"/>
</dbReference>
<reference evidence="1 2" key="1">
    <citation type="submission" date="2020-01" db="EMBL/GenBank/DDBJ databases">
        <title>Complete genome sequence of Chitinophaga sp. H33E-04 isolated from quinoa roots.</title>
        <authorList>
            <person name="Weon H.-Y."/>
            <person name="Lee S.A."/>
        </authorList>
    </citation>
    <scope>NUCLEOTIDE SEQUENCE [LARGE SCALE GENOMIC DNA]</scope>
    <source>
        <strain evidence="1 2">H33E-04</strain>
    </source>
</reference>
<proteinExistence type="predicted"/>